<evidence type="ECO:0000256" key="5">
    <source>
        <dbReference type="ARBA" id="ARBA00022989"/>
    </source>
</evidence>
<dbReference type="InterPro" id="IPR036526">
    <property type="entry name" value="C-N_Hydrolase_sf"/>
</dbReference>
<comment type="function">
    <text evidence="8">Catalyzes the phospholipid dependent N-acylation of the N-terminal cysteine of apolipoprotein, the last step in lipoprotein maturation.</text>
</comment>
<dbReference type="HAMAP" id="MF_01148">
    <property type="entry name" value="Lnt"/>
    <property type="match status" value="1"/>
</dbReference>
<dbReference type="PANTHER" id="PTHR38686">
    <property type="entry name" value="APOLIPOPROTEIN N-ACYLTRANSFERASE"/>
    <property type="match status" value="1"/>
</dbReference>
<dbReference type="PANTHER" id="PTHR38686:SF1">
    <property type="entry name" value="APOLIPOPROTEIN N-ACYLTRANSFERASE"/>
    <property type="match status" value="1"/>
</dbReference>
<comment type="pathway">
    <text evidence="8">Protein modification; lipoprotein biosynthesis (N-acyl transfer).</text>
</comment>
<dbReference type="InterPro" id="IPR045378">
    <property type="entry name" value="LNT_N"/>
</dbReference>
<comment type="catalytic activity">
    <reaction evidence="8">
        <text>N-terminal S-1,2-diacyl-sn-glyceryl-L-cysteinyl-[lipoprotein] + a glycerophospholipid = N-acyl-S-1,2-diacyl-sn-glyceryl-L-cysteinyl-[lipoprotein] + a 2-acyl-sn-glycero-3-phospholipid + H(+)</text>
        <dbReference type="Rhea" id="RHEA:48228"/>
        <dbReference type="Rhea" id="RHEA-COMP:14681"/>
        <dbReference type="Rhea" id="RHEA-COMP:14684"/>
        <dbReference type="ChEBI" id="CHEBI:15378"/>
        <dbReference type="ChEBI" id="CHEBI:136912"/>
        <dbReference type="ChEBI" id="CHEBI:140656"/>
        <dbReference type="ChEBI" id="CHEBI:140657"/>
        <dbReference type="ChEBI" id="CHEBI:140660"/>
        <dbReference type="EC" id="2.3.1.269"/>
    </reaction>
</comment>
<dbReference type="OrthoDB" id="9804277at2"/>
<dbReference type="UniPathway" id="UPA00666"/>
<keyword evidence="4 8" id="KW-0812">Transmembrane</keyword>
<reference evidence="10 11" key="1">
    <citation type="submission" date="2019-01" db="EMBL/GenBank/DDBJ databases">
        <title>Nocardioides guangzhouensis sp. nov., an actinobacterium isolated from soil.</title>
        <authorList>
            <person name="Fu Y."/>
            <person name="Cai Y."/>
            <person name="Lin Z."/>
            <person name="Chen P."/>
        </authorList>
    </citation>
    <scope>NUCLEOTIDE SEQUENCE [LARGE SCALE GENOMIC DNA]</scope>
    <source>
        <strain evidence="10 11">NBRC 105384</strain>
    </source>
</reference>
<evidence type="ECO:0000256" key="7">
    <source>
        <dbReference type="ARBA" id="ARBA00023315"/>
    </source>
</evidence>
<evidence type="ECO:0000256" key="8">
    <source>
        <dbReference type="HAMAP-Rule" id="MF_01148"/>
    </source>
</evidence>
<dbReference type="PROSITE" id="PS50263">
    <property type="entry name" value="CN_HYDROLASE"/>
    <property type="match status" value="1"/>
</dbReference>
<organism evidence="10 11">
    <name type="scientific">Nocardioides iriomotensis</name>
    <dbReference type="NCBI Taxonomy" id="715784"/>
    <lineage>
        <taxon>Bacteria</taxon>
        <taxon>Bacillati</taxon>
        <taxon>Actinomycetota</taxon>
        <taxon>Actinomycetes</taxon>
        <taxon>Propionibacteriales</taxon>
        <taxon>Nocardioidaceae</taxon>
        <taxon>Nocardioides</taxon>
    </lineage>
</organism>
<accession>A0A4Q5J1S1</accession>
<comment type="subcellular location">
    <subcellularLocation>
        <location evidence="1 8">Cell membrane</location>
        <topology evidence="1 8">Multi-pass membrane protein</topology>
    </subcellularLocation>
</comment>
<feature type="transmembrane region" description="Helical" evidence="8">
    <location>
        <begin position="75"/>
        <end position="99"/>
    </location>
</feature>
<dbReference type="EC" id="2.3.1.269" evidence="8"/>
<keyword evidence="3 8" id="KW-0808">Transferase</keyword>
<sequence>MTSLPARLLLAVAAGLVTALAFEPFAIAWLAPLGVAGVTLAAVGTRPSRGFLVGLVFGLAFMGLLLPWLQMIHPAAWPALAALEALFYGLGGLATTVVARLPRWPLWVAAVWVLVELLRSSVPFGGFPWGRLGFAVVDTPALPTTAYVGVPGTTFLVALVGATLAWLVLRGRTHLLRGVGVLAATVVLLCAGSAASLPGAPGPTEDPAIVTIASVQGDVPGVGLDAFSERRVVLDNHVQATHDLADRVDAGEAPQPDLVVWPENSSDIDPFADPTVEQDVADAARAVGAPLLMGAAVGDRADDGWFNRAIVWSPDGRPEASYDKQRPVPFGEYVPLRPLLAPYISALDQIPTDMVRGTEPGVLDVGFQAGVAMCFEVAYDDLMHALVDDGASVILVPTNNATYTGTGQIEQQFAMSRVRAVETGRYVVVASTNGISGIIAPDGSVVRRAPEQETVVLEEGVQLRSVVLPAVRFGRGIELGLAGLAVLATLAGLVGYRRRSPVAQPEKVHEHS</sequence>
<evidence type="ECO:0000256" key="1">
    <source>
        <dbReference type="ARBA" id="ARBA00004651"/>
    </source>
</evidence>
<gene>
    <name evidence="8 10" type="primary">lnt</name>
    <name evidence="10" type="ORF">ETU37_13520</name>
</gene>
<feature type="transmembrane region" description="Helical" evidence="8">
    <location>
        <begin position="50"/>
        <end position="69"/>
    </location>
</feature>
<feature type="transmembrane region" description="Helical" evidence="8">
    <location>
        <begin position="175"/>
        <end position="197"/>
    </location>
</feature>
<feature type="domain" description="CN hydrolase" evidence="9">
    <location>
        <begin position="210"/>
        <end position="465"/>
    </location>
</feature>
<dbReference type="AlphaFoldDB" id="A0A4Q5J1S1"/>
<evidence type="ECO:0000313" key="10">
    <source>
        <dbReference type="EMBL" id="RYU11578.1"/>
    </source>
</evidence>
<evidence type="ECO:0000256" key="4">
    <source>
        <dbReference type="ARBA" id="ARBA00022692"/>
    </source>
</evidence>
<dbReference type="Gene3D" id="3.60.110.10">
    <property type="entry name" value="Carbon-nitrogen hydrolase"/>
    <property type="match status" value="1"/>
</dbReference>
<dbReference type="GO" id="GO:0016410">
    <property type="term" value="F:N-acyltransferase activity"/>
    <property type="evidence" value="ECO:0007669"/>
    <property type="project" value="UniProtKB-UniRule"/>
</dbReference>
<dbReference type="CDD" id="cd07571">
    <property type="entry name" value="ALP_N-acyl_transferase"/>
    <property type="match status" value="1"/>
</dbReference>
<keyword evidence="11" id="KW-1185">Reference proteome</keyword>
<dbReference type="GO" id="GO:0042158">
    <property type="term" value="P:lipoprotein biosynthetic process"/>
    <property type="evidence" value="ECO:0007669"/>
    <property type="project" value="UniProtKB-UniRule"/>
</dbReference>
<protein>
    <recommendedName>
        <fullName evidence="8">Apolipoprotein N-acyltransferase</fullName>
        <shortName evidence="8">ALP N-acyltransferase</shortName>
        <ecNumber evidence="8">2.3.1.269</ecNumber>
    </recommendedName>
</protein>
<evidence type="ECO:0000259" key="9">
    <source>
        <dbReference type="PROSITE" id="PS50263"/>
    </source>
</evidence>
<feature type="transmembrane region" description="Helical" evidence="8">
    <location>
        <begin position="25"/>
        <end position="43"/>
    </location>
</feature>
<keyword evidence="7 8" id="KW-0012">Acyltransferase</keyword>
<keyword evidence="2 8" id="KW-1003">Cell membrane</keyword>
<dbReference type="GO" id="GO:0005886">
    <property type="term" value="C:plasma membrane"/>
    <property type="evidence" value="ECO:0007669"/>
    <property type="project" value="UniProtKB-SubCell"/>
</dbReference>
<dbReference type="InterPro" id="IPR003010">
    <property type="entry name" value="C-N_Hydrolase"/>
</dbReference>
<comment type="similarity">
    <text evidence="8">Belongs to the CN hydrolase family. Apolipoprotein N-acyltransferase subfamily.</text>
</comment>
<proteinExistence type="inferred from homology"/>
<evidence type="ECO:0000256" key="2">
    <source>
        <dbReference type="ARBA" id="ARBA00022475"/>
    </source>
</evidence>
<dbReference type="EMBL" id="SDPU01000023">
    <property type="protein sequence ID" value="RYU11578.1"/>
    <property type="molecule type" value="Genomic_DNA"/>
</dbReference>
<keyword evidence="10" id="KW-0449">Lipoprotein</keyword>
<dbReference type="Proteomes" id="UP000291189">
    <property type="component" value="Unassembled WGS sequence"/>
</dbReference>
<dbReference type="RefSeq" id="WP_129987853.1">
    <property type="nucleotide sequence ID" value="NZ_SDPU01000023.1"/>
</dbReference>
<comment type="caution">
    <text evidence="10">The sequence shown here is derived from an EMBL/GenBank/DDBJ whole genome shotgun (WGS) entry which is preliminary data.</text>
</comment>
<evidence type="ECO:0000256" key="6">
    <source>
        <dbReference type="ARBA" id="ARBA00023136"/>
    </source>
</evidence>
<dbReference type="Pfam" id="PF00795">
    <property type="entry name" value="CN_hydrolase"/>
    <property type="match status" value="1"/>
</dbReference>
<evidence type="ECO:0000313" key="11">
    <source>
        <dbReference type="Proteomes" id="UP000291189"/>
    </source>
</evidence>
<dbReference type="InterPro" id="IPR004563">
    <property type="entry name" value="Apolipo_AcylTrfase"/>
</dbReference>
<dbReference type="Pfam" id="PF20154">
    <property type="entry name" value="LNT_N"/>
    <property type="match status" value="1"/>
</dbReference>
<name>A0A4Q5J1S1_9ACTN</name>
<dbReference type="NCBIfam" id="TIGR00546">
    <property type="entry name" value="lnt"/>
    <property type="match status" value="1"/>
</dbReference>
<feature type="transmembrane region" description="Helical" evidence="8">
    <location>
        <begin position="146"/>
        <end position="168"/>
    </location>
</feature>
<keyword evidence="5 8" id="KW-1133">Transmembrane helix</keyword>
<evidence type="ECO:0000256" key="3">
    <source>
        <dbReference type="ARBA" id="ARBA00022679"/>
    </source>
</evidence>
<dbReference type="SUPFAM" id="SSF56317">
    <property type="entry name" value="Carbon-nitrogen hydrolase"/>
    <property type="match status" value="1"/>
</dbReference>
<feature type="transmembrane region" description="Helical" evidence="8">
    <location>
        <begin position="106"/>
        <end position="126"/>
    </location>
</feature>
<keyword evidence="6 8" id="KW-0472">Membrane</keyword>